<organism evidence="3 4">
    <name type="scientific">Massilia jejuensis</name>
    <dbReference type="NCBI Taxonomy" id="648894"/>
    <lineage>
        <taxon>Bacteria</taxon>
        <taxon>Pseudomonadati</taxon>
        <taxon>Pseudomonadota</taxon>
        <taxon>Betaproteobacteria</taxon>
        <taxon>Burkholderiales</taxon>
        <taxon>Oxalobacteraceae</taxon>
        <taxon>Telluria group</taxon>
        <taxon>Massilia</taxon>
    </lineage>
</organism>
<keyword evidence="4" id="KW-1185">Reference proteome</keyword>
<evidence type="ECO:0000313" key="3">
    <source>
        <dbReference type="EMBL" id="MFC5509690.1"/>
    </source>
</evidence>
<accession>A0ABW0PAN0</accession>
<protein>
    <submittedName>
        <fullName evidence="3">Rap1a/Tai family immunity protein</fullName>
    </submittedName>
</protein>
<evidence type="ECO:0000313" key="4">
    <source>
        <dbReference type="Proteomes" id="UP001596031"/>
    </source>
</evidence>
<dbReference type="InterPro" id="IPR041238">
    <property type="entry name" value="Rap1a"/>
</dbReference>
<feature type="domain" description="Rap1a immunity protein" evidence="2">
    <location>
        <begin position="40"/>
        <end position="115"/>
    </location>
</feature>
<feature type="chain" id="PRO_5045614125" evidence="1">
    <location>
        <begin position="22"/>
        <end position="123"/>
    </location>
</feature>
<feature type="signal peptide" evidence="1">
    <location>
        <begin position="1"/>
        <end position="21"/>
    </location>
</feature>
<keyword evidence="1" id="KW-0732">Signal</keyword>
<reference evidence="4" key="1">
    <citation type="journal article" date="2019" name="Int. J. Syst. Evol. Microbiol.">
        <title>The Global Catalogue of Microorganisms (GCM) 10K type strain sequencing project: providing services to taxonomists for standard genome sequencing and annotation.</title>
        <authorList>
            <consortium name="The Broad Institute Genomics Platform"/>
            <consortium name="The Broad Institute Genome Sequencing Center for Infectious Disease"/>
            <person name="Wu L."/>
            <person name="Ma J."/>
        </authorList>
    </citation>
    <scope>NUCLEOTIDE SEQUENCE [LARGE SCALE GENOMIC DNA]</scope>
    <source>
        <strain evidence="4">CCUG 38813</strain>
    </source>
</reference>
<dbReference type="RefSeq" id="WP_379715792.1">
    <property type="nucleotide sequence ID" value="NZ_JBHSMS010000004.1"/>
</dbReference>
<comment type="caution">
    <text evidence="3">The sequence shown here is derived from an EMBL/GenBank/DDBJ whole genome shotgun (WGS) entry which is preliminary data.</text>
</comment>
<dbReference type="Proteomes" id="UP001596031">
    <property type="component" value="Unassembled WGS sequence"/>
</dbReference>
<evidence type="ECO:0000259" key="2">
    <source>
        <dbReference type="Pfam" id="PF18602"/>
    </source>
</evidence>
<dbReference type="Gene3D" id="1.10.890.40">
    <property type="match status" value="1"/>
</dbReference>
<proteinExistence type="predicted"/>
<dbReference type="Pfam" id="PF18602">
    <property type="entry name" value="Rap1a"/>
    <property type="match status" value="1"/>
</dbReference>
<sequence>MRALQILAISAGLAASVLTQAAFSAPTLSGDRFVNMMIRPEPLSSYDYMQREKAYSYLDGARDSAEGRTWCDVDQLKTPDLAYELADQIAKLPPAERKKNASALILRLLGQAFPCQPAKGARP</sequence>
<name>A0ABW0PAN0_9BURK</name>
<dbReference type="EMBL" id="JBHSMS010000004">
    <property type="protein sequence ID" value="MFC5509690.1"/>
    <property type="molecule type" value="Genomic_DNA"/>
</dbReference>
<gene>
    <name evidence="3" type="ORF">ACFPOU_00945</name>
</gene>
<evidence type="ECO:0000256" key="1">
    <source>
        <dbReference type="SAM" id="SignalP"/>
    </source>
</evidence>